<evidence type="ECO:0000256" key="11">
    <source>
        <dbReference type="ARBA" id="ARBA00047559"/>
    </source>
</evidence>
<evidence type="ECO:0000256" key="1">
    <source>
        <dbReference type="ARBA" id="ARBA00006529"/>
    </source>
</evidence>
<dbReference type="InterPro" id="IPR017441">
    <property type="entry name" value="Protein_kinase_ATP_BS"/>
</dbReference>
<dbReference type="PANTHER" id="PTHR48016">
    <property type="entry name" value="MAP KINASE KINASE KINASE SSK2-RELATED-RELATED"/>
    <property type="match status" value="1"/>
</dbReference>
<dbReference type="PROSITE" id="PS00107">
    <property type="entry name" value="PROTEIN_KINASE_ATP"/>
    <property type="match status" value="1"/>
</dbReference>
<keyword evidence="7" id="KW-0418">Kinase</keyword>
<keyword evidence="9" id="KW-0832">Ubl conjugation</keyword>
<evidence type="ECO:0000256" key="5">
    <source>
        <dbReference type="ARBA" id="ARBA00022679"/>
    </source>
</evidence>
<dbReference type="PROSITE" id="PS50011">
    <property type="entry name" value="PROTEIN_KINASE_DOM"/>
    <property type="match status" value="1"/>
</dbReference>
<dbReference type="SUPFAM" id="SSF56112">
    <property type="entry name" value="Protein kinase-like (PK-like)"/>
    <property type="match status" value="1"/>
</dbReference>
<evidence type="ECO:0000256" key="2">
    <source>
        <dbReference type="ARBA" id="ARBA00012406"/>
    </source>
</evidence>
<dbReference type="EC" id="2.7.11.25" evidence="2"/>
<keyword evidence="5" id="KW-0808">Transferase</keyword>
<dbReference type="PANTHER" id="PTHR48016:SF56">
    <property type="entry name" value="MAPKK KINASE"/>
    <property type="match status" value="1"/>
</dbReference>
<evidence type="ECO:0000256" key="13">
    <source>
        <dbReference type="PROSITE-ProRule" id="PRU10141"/>
    </source>
</evidence>
<evidence type="ECO:0000259" key="15">
    <source>
        <dbReference type="PROSITE" id="PS50011"/>
    </source>
</evidence>
<feature type="region of interest" description="Disordered" evidence="14">
    <location>
        <begin position="533"/>
        <end position="561"/>
    </location>
</feature>
<proteinExistence type="inferred from homology"/>
<dbReference type="InterPro" id="IPR000719">
    <property type="entry name" value="Prot_kinase_dom"/>
</dbReference>
<evidence type="ECO:0000256" key="12">
    <source>
        <dbReference type="ARBA" id="ARBA00048329"/>
    </source>
</evidence>
<comment type="similarity">
    <text evidence="1">Belongs to the protein kinase superfamily. STE Ser/Thr protein kinase family. MAP kinase kinase kinase subfamily.</text>
</comment>
<keyword evidence="4" id="KW-0723">Serine/threonine-protein kinase</keyword>
<dbReference type="OrthoDB" id="266718at2759"/>
<name>A0A9Q0HCE2_9MAGN</name>
<evidence type="ECO:0000313" key="16">
    <source>
        <dbReference type="EMBL" id="KAJ4962080.1"/>
    </source>
</evidence>
<dbReference type="InterPro" id="IPR050538">
    <property type="entry name" value="MAP_kinase_kinase_kinase"/>
</dbReference>
<evidence type="ECO:0000256" key="9">
    <source>
        <dbReference type="ARBA" id="ARBA00022843"/>
    </source>
</evidence>
<evidence type="ECO:0000256" key="7">
    <source>
        <dbReference type="ARBA" id="ARBA00022777"/>
    </source>
</evidence>
<comment type="catalytic activity">
    <reaction evidence="12">
        <text>L-seryl-[protein] + ATP = O-phospho-L-seryl-[protein] + ADP + H(+)</text>
        <dbReference type="Rhea" id="RHEA:17989"/>
        <dbReference type="Rhea" id="RHEA-COMP:9863"/>
        <dbReference type="Rhea" id="RHEA-COMP:11604"/>
        <dbReference type="ChEBI" id="CHEBI:15378"/>
        <dbReference type="ChEBI" id="CHEBI:29999"/>
        <dbReference type="ChEBI" id="CHEBI:30616"/>
        <dbReference type="ChEBI" id="CHEBI:83421"/>
        <dbReference type="ChEBI" id="CHEBI:456216"/>
        <dbReference type="EC" id="2.7.11.25"/>
    </reaction>
</comment>
<keyword evidence="6 13" id="KW-0547">Nucleotide-binding</keyword>
<dbReference type="InterPro" id="IPR011009">
    <property type="entry name" value="Kinase-like_dom_sf"/>
</dbReference>
<evidence type="ECO:0000256" key="6">
    <source>
        <dbReference type="ARBA" id="ARBA00022741"/>
    </source>
</evidence>
<feature type="compositionally biased region" description="Polar residues" evidence="14">
    <location>
        <begin position="547"/>
        <end position="561"/>
    </location>
</feature>
<dbReference type="Proteomes" id="UP001141806">
    <property type="component" value="Unassembled WGS sequence"/>
</dbReference>
<organism evidence="16 17">
    <name type="scientific">Protea cynaroides</name>
    <dbReference type="NCBI Taxonomy" id="273540"/>
    <lineage>
        <taxon>Eukaryota</taxon>
        <taxon>Viridiplantae</taxon>
        <taxon>Streptophyta</taxon>
        <taxon>Embryophyta</taxon>
        <taxon>Tracheophyta</taxon>
        <taxon>Spermatophyta</taxon>
        <taxon>Magnoliopsida</taxon>
        <taxon>Proteales</taxon>
        <taxon>Proteaceae</taxon>
        <taxon>Protea</taxon>
    </lineage>
</organism>
<dbReference type="InterPro" id="IPR008271">
    <property type="entry name" value="Ser/Thr_kinase_AS"/>
</dbReference>
<dbReference type="SMART" id="SM00220">
    <property type="entry name" value="S_TKc"/>
    <property type="match status" value="1"/>
</dbReference>
<evidence type="ECO:0000313" key="17">
    <source>
        <dbReference type="Proteomes" id="UP001141806"/>
    </source>
</evidence>
<dbReference type="Pfam" id="PF00069">
    <property type="entry name" value="Pkinase"/>
    <property type="match status" value="1"/>
</dbReference>
<comment type="catalytic activity">
    <reaction evidence="11">
        <text>L-threonyl-[protein] + ATP = O-phospho-L-threonyl-[protein] + ADP + H(+)</text>
        <dbReference type="Rhea" id="RHEA:46608"/>
        <dbReference type="Rhea" id="RHEA-COMP:11060"/>
        <dbReference type="Rhea" id="RHEA-COMP:11605"/>
        <dbReference type="ChEBI" id="CHEBI:15378"/>
        <dbReference type="ChEBI" id="CHEBI:30013"/>
        <dbReference type="ChEBI" id="CHEBI:30616"/>
        <dbReference type="ChEBI" id="CHEBI:61977"/>
        <dbReference type="ChEBI" id="CHEBI:456216"/>
        <dbReference type="EC" id="2.7.11.25"/>
    </reaction>
</comment>
<keyword evidence="3" id="KW-1017">Isopeptide bond</keyword>
<dbReference type="FunFam" id="3.30.200.20:FF:000387">
    <property type="entry name" value="Serine/threonine-protein kinase STE11"/>
    <property type="match status" value="1"/>
</dbReference>
<feature type="domain" description="Protein kinase" evidence="15">
    <location>
        <begin position="71"/>
        <end position="332"/>
    </location>
</feature>
<keyword evidence="8 13" id="KW-0067">ATP-binding</keyword>
<keyword evidence="10" id="KW-0175">Coiled coil</keyword>
<evidence type="ECO:0000256" key="3">
    <source>
        <dbReference type="ARBA" id="ARBA00022499"/>
    </source>
</evidence>
<dbReference type="AlphaFoldDB" id="A0A9Q0HCE2"/>
<evidence type="ECO:0000256" key="4">
    <source>
        <dbReference type="ARBA" id="ARBA00022527"/>
    </source>
</evidence>
<gene>
    <name evidence="16" type="ORF">NE237_021990</name>
</gene>
<dbReference type="Gene3D" id="1.10.510.10">
    <property type="entry name" value="Transferase(Phosphotransferase) domain 1"/>
    <property type="match status" value="1"/>
</dbReference>
<feature type="region of interest" description="Disordered" evidence="14">
    <location>
        <begin position="1"/>
        <end position="30"/>
    </location>
</feature>
<protein>
    <recommendedName>
        <fullName evidence="2">mitogen-activated protein kinase kinase kinase</fullName>
        <ecNumber evidence="2">2.7.11.25</ecNumber>
    </recommendedName>
</protein>
<dbReference type="GO" id="GO:0004709">
    <property type="term" value="F:MAP kinase kinase kinase activity"/>
    <property type="evidence" value="ECO:0007669"/>
    <property type="project" value="UniProtKB-EC"/>
</dbReference>
<evidence type="ECO:0000256" key="14">
    <source>
        <dbReference type="SAM" id="MobiDB-lite"/>
    </source>
</evidence>
<dbReference type="GO" id="GO:0005737">
    <property type="term" value="C:cytoplasm"/>
    <property type="evidence" value="ECO:0007669"/>
    <property type="project" value="TreeGrafter"/>
</dbReference>
<dbReference type="PROSITE" id="PS00108">
    <property type="entry name" value="PROTEIN_KINASE_ST"/>
    <property type="match status" value="1"/>
</dbReference>
<sequence length="748" mass="83107">MPDIFAMTRSLVPRSSNGGGSSSSSCIEDEGREEGLLQKIGSYLRKSRLGVIYKRQKLPNFGMEHGHAIRWRKGELIGCGAYGGVYMGMNLDTGELLAVKQVSMATKHAPRDKAQDNLLELEEEVKLLKNLSHPNIVRYLGAARDEENLNILLEFVPGGSISSLLGKFGSFPESVIRTYTKQLLKGLEYLHDNGIIHRDIKGANILVDNKGCIKLSDFGASKKAVELATASGTELKGTPYWMAPEVILQTGQSFSADIWSVGCTVIEMATGKPPWSEQYQEVAALFHIGTTKSHPPIPEHLSLETKEFLLKCLHKEPDLRPAASELLQHPFVTGKNQVPTLFSDSGSDLKGFSNSEGEPRATCKYLRDEFNFSNLKQSTTYSEQLIKYGANLEASNSDDSVQIGTYDDFKINRMLGPEKDLMLDPFKLKFPGPKRLNFKDCGGSADASTGTVGMHAEMDEGIPFPGEPTASEEDDYDDDTGGGFDEVRESKIQSFLDEKARDLKKLQTLFYEEFHNMLNSTTITSSVEAEHGKDAINDPNMPARRSAPNTLASGVSTPQRHCKTTSAISSTMHMPHCSSSGADNILRETPLSQLNERNGPERKKKWKEELDQELERHREMMRHAGVSRKMSLCKDRGSRCSDVARMAFILNRTAMFSRFQSQSQKVEDPNFIPRRRLHIEPGAREKALLEEDPALKRFKSHKKGVSRIKRMGDVLTIVVVAGCCYEIYVKAVMREEARKQAPAASEGA</sequence>
<keyword evidence="17" id="KW-1185">Reference proteome</keyword>
<evidence type="ECO:0000256" key="10">
    <source>
        <dbReference type="ARBA" id="ARBA00023054"/>
    </source>
</evidence>
<evidence type="ECO:0000256" key="8">
    <source>
        <dbReference type="ARBA" id="ARBA00022840"/>
    </source>
</evidence>
<accession>A0A9Q0HCE2</accession>
<dbReference type="EMBL" id="JAMYWD010000009">
    <property type="protein sequence ID" value="KAJ4962080.1"/>
    <property type="molecule type" value="Genomic_DNA"/>
</dbReference>
<dbReference type="GO" id="GO:0005524">
    <property type="term" value="F:ATP binding"/>
    <property type="evidence" value="ECO:0007669"/>
    <property type="project" value="UniProtKB-UniRule"/>
</dbReference>
<dbReference type="CDD" id="cd06606">
    <property type="entry name" value="STKc_MAPKKK"/>
    <property type="match status" value="1"/>
</dbReference>
<reference evidence="16" key="1">
    <citation type="journal article" date="2023" name="Plant J.">
        <title>The genome of the king protea, Protea cynaroides.</title>
        <authorList>
            <person name="Chang J."/>
            <person name="Duong T.A."/>
            <person name="Schoeman C."/>
            <person name="Ma X."/>
            <person name="Roodt D."/>
            <person name="Barker N."/>
            <person name="Li Z."/>
            <person name="Van de Peer Y."/>
            <person name="Mizrachi E."/>
        </authorList>
    </citation>
    <scope>NUCLEOTIDE SEQUENCE</scope>
    <source>
        <tissue evidence="16">Young leaves</tissue>
    </source>
</reference>
<dbReference type="FunFam" id="1.10.510.10:FF:000382">
    <property type="entry name" value="Mitogen-activated protein kinase kinase kinase 2"/>
    <property type="match status" value="1"/>
</dbReference>
<feature type="binding site" evidence="13">
    <location>
        <position position="100"/>
    </location>
    <ligand>
        <name>ATP</name>
        <dbReference type="ChEBI" id="CHEBI:30616"/>
    </ligand>
</feature>
<comment type="caution">
    <text evidence="16">The sequence shown here is derived from an EMBL/GenBank/DDBJ whole genome shotgun (WGS) entry which is preliminary data.</text>
</comment>